<feature type="transmembrane region" description="Helical" evidence="1">
    <location>
        <begin position="6"/>
        <end position="22"/>
    </location>
</feature>
<keyword evidence="1" id="KW-0812">Transmembrane</keyword>
<sequence>MTCTPLIVFGGGWAALAITVVVQHPQIKPGVRTFFLITGALVKPVQEKNLRATLQNQSDMRFKVLKIKGNTFCHGFRFFGQANGHFRGEKIMEHKVIV</sequence>
<dbReference type="EMBL" id="CP069352">
    <property type="protein sequence ID" value="QRK82255.1"/>
    <property type="molecule type" value="Genomic_DNA"/>
</dbReference>
<dbReference type="Proteomes" id="UP000663686">
    <property type="component" value="Chromosome"/>
</dbReference>
<evidence type="ECO:0000313" key="2">
    <source>
        <dbReference type="EMBL" id="QRK82255.1"/>
    </source>
</evidence>
<evidence type="ECO:0008006" key="4">
    <source>
        <dbReference type="Google" id="ProtNLM"/>
    </source>
</evidence>
<organism evidence="2 3">
    <name type="scientific">Pseudomonas granadensis</name>
    <dbReference type="NCBI Taxonomy" id="1421430"/>
    <lineage>
        <taxon>Bacteria</taxon>
        <taxon>Pseudomonadati</taxon>
        <taxon>Pseudomonadota</taxon>
        <taxon>Gammaproteobacteria</taxon>
        <taxon>Pseudomonadales</taxon>
        <taxon>Pseudomonadaceae</taxon>
        <taxon>Pseudomonas</taxon>
    </lineage>
</organism>
<dbReference type="RefSeq" id="WP_203418426.1">
    <property type="nucleotide sequence ID" value="NZ_CP069352.1"/>
</dbReference>
<proteinExistence type="predicted"/>
<evidence type="ECO:0000313" key="3">
    <source>
        <dbReference type="Proteomes" id="UP000663686"/>
    </source>
</evidence>
<protein>
    <recommendedName>
        <fullName evidence="4">Secreted protein</fullName>
    </recommendedName>
</protein>
<keyword evidence="1" id="KW-0472">Membrane</keyword>
<gene>
    <name evidence="2" type="ORF">JN757_17015</name>
</gene>
<reference evidence="2 3" key="1">
    <citation type="submission" date="2021-03" db="EMBL/GenBank/DDBJ databases">
        <title>P. granadensis CT364 genome publication.</title>
        <authorList>
            <person name="Stach J."/>
            <person name="Montero-Calasanz Md.C."/>
        </authorList>
    </citation>
    <scope>NUCLEOTIDE SEQUENCE [LARGE SCALE GENOMIC DNA]</scope>
    <source>
        <strain evidence="2 3">CT364</strain>
    </source>
</reference>
<keyword evidence="1" id="KW-1133">Transmembrane helix</keyword>
<name>A0ABX7GAS9_9PSED</name>
<accession>A0ABX7GAS9</accession>
<evidence type="ECO:0000256" key="1">
    <source>
        <dbReference type="SAM" id="Phobius"/>
    </source>
</evidence>
<keyword evidence="3" id="KW-1185">Reference proteome</keyword>